<protein>
    <recommendedName>
        <fullName evidence="3">F-box domain-containing protein</fullName>
    </recommendedName>
</protein>
<evidence type="ECO:0000313" key="2">
    <source>
        <dbReference type="Proteomes" id="UP000703661"/>
    </source>
</evidence>
<dbReference type="GO" id="GO:0031146">
    <property type="term" value="P:SCF-dependent proteasomal ubiquitin-dependent protein catabolic process"/>
    <property type="evidence" value="ECO:0007669"/>
    <property type="project" value="TreeGrafter"/>
</dbReference>
<name>A0A9P6MPJ5_9FUNG</name>
<dbReference type="Proteomes" id="UP000703661">
    <property type="component" value="Unassembled WGS sequence"/>
</dbReference>
<organism evidence="1 2">
    <name type="scientific">Entomortierella chlamydospora</name>
    <dbReference type="NCBI Taxonomy" id="101097"/>
    <lineage>
        <taxon>Eukaryota</taxon>
        <taxon>Fungi</taxon>
        <taxon>Fungi incertae sedis</taxon>
        <taxon>Mucoromycota</taxon>
        <taxon>Mortierellomycotina</taxon>
        <taxon>Mortierellomycetes</taxon>
        <taxon>Mortierellales</taxon>
        <taxon>Mortierellaceae</taxon>
        <taxon>Entomortierella</taxon>
    </lineage>
</organism>
<sequence>MRRLPLGTVQDAIVQLRNGKSAYEVSKAFGISISVAINIRKDDEENIPPPKVDRPSKVSMATKRFLAREYDTEHRIQNLVESHAEDYIMKSRKDPRPAQLGAMQSSFLSIPHQLLEAIPTINGKYFFDTPSDPLYDPVFRQSVVFAINPNQQYQAPKLDQSWPQDSEMYQNIDANFAKIQEKQAYITKPLDKLATLIFANVQDPIARINLFRYLHIARSQLAITAQQIQEMRLENHACASRVIPHVASAPGAGTSTSSHPIISEHGSLVPECAGTTKTKPAAKKSKVLKTSLGSSLAPPRRPKKLSNPLHIPEIKIEIGRYLKNSELANCVLVCRDWKKTFTQLLYSNIEITGKARTTPSLEALQHNRTFIRSLSFLNERISTAHTKLALPNLNTLRLHLKEINAGITWEPITMINKSKNITKLELSRISTHDNSSFWESVASLHHLEELSIRFQMMFRENAGDSQEQDKEIHAFWDACSRVKKLDLSSFRFQHKDPRVPLGERTIPGPIIVRTLSNRTFSRLQDLKISQGSMHVSAQVMLIMQCPALERLSWRVLPAHEASPDTALAVQHFSRHLASGKSARLTSLELDSFQVGDQDLAELIRALNNNSLKELELPSTQFGSRAFNALKYHFSTLRVLNLRDCPNLTSANVLELLQAACPYLESLAVDRIYAQYMDPQKIWPCHQTLRRLQIEFELDQPPNINRSSAAAKTPQQLNEIVFSCLGQLHQLEYLRVGYHEPLNQASIPLEFQLSKGLGKLAGLKKLEHFAMGLLAGSLGPKDVDWMMNNWPSLDVLEGLTSVTPKIPRQIVLKRRGITVV</sequence>
<evidence type="ECO:0000313" key="1">
    <source>
        <dbReference type="EMBL" id="KAG0008816.1"/>
    </source>
</evidence>
<gene>
    <name evidence="1" type="ORF">BGZ80_003020</name>
</gene>
<dbReference type="GO" id="GO:0019005">
    <property type="term" value="C:SCF ubiquitin ligase complex"/>
    <property type="evidence" value="ECO:0007669"/>
    <property type="project" value="TreeGrafter"/>
</dbReference>
<dbReference type="AlphaFoldDB" id="A0A9P6MPJ5"/>
<reference evidence="1" key="1">
    <citation type="journal article" date="2020" name="Fungal Divers.">
        <title>Resolving the Mortierellaceae phylogeny through synthesis of multi-gene phylogenetics and phylogenomics.</title>
        <authorList>
            <person name="Vandepol N."/>
            <person name="Liber J."/>
            <person name="Desiro A."/>
            <person name="Na H."/>
            <person name="Kennedy M."/>
            <person name="Barry K."/>
            <person name="Grigoriev I.V."/>
            <person name="Miller A.N."/>
            <person name="O'Donnell K."/>
            <person name="Stajich J.E."/>
            <person name="Bonito G."/>
        </authorList>
    </citation>
    <scope>NUCLEOTIDE SEQUENCE</scope>
    <source>
        <strain evidence="1">NRRL 2769</strain>
    </source>
</reference>
<comment type="caution">
    <text evidence="1">The sequence shown here is derived from an EMBL/GenBank/DDBJ whole genome shotgun (WGS) entry which is preliminary data.</text>
</comment>
<dbReference type="SUPFAM" id="SSF52047">
    <property type="entry name" value="RNI-like"/>
    <property type="match status" value="1"/>
</dbReference>
<accession>A0A9P6MPJ5</accession>
<dbReference type="EMBL" id="JAAAID010001777">
    <property type="protein sequence ID" value="KAG0008816.1"/>
    <property type="molecule type" value="Genomic_DNA"/>
</dbReference>
<dbReference type="Gene3D" id="3.80.10.10">
    <property type="entry name" value="Ribonuclease Inhibitor"/>
    <property type="match status" value="2"/>
</dbReference>
<proteinExistence type="predicted"/>
<dbReference type="InterPro" id="IPR032675">
    <property type="entry name" value="LRR_dom_sf"/>
</dbReference>
<keyword evidence="2" id="KW-1185">Reference proteome</keyword>
<dbReference type="PANTHER" id="PTHR13318">
    <property type="entry name" value="PARTNER OF PAIRED, ISOFORM B-RELATED"/>
    <property type="match status" value="1"/>
</dbReference>
<evidence type="ECO:0008006" key="3">
    <source>
        <dbReference type="Google" id="ProtNLM"/>
    </source>
</evidence>